<name>A0A183C0N8_GLOPA</name>
<dbReference type="PANTHER" id="PTHR28525">
    <property type="entry name" value="REACTIVE OXYGEN SPECIES MODULATOR 1"/>
    <property type="match status" value="1"/>
</dbReference>
<evidence type="ECO:0000313" key="12">
    <source>
        <dbReference type="WBParaSite" id="GPLIN_000643100"/>
    </source>
</evidence>
<protein>
    <recommendedName>
        <fullName evidence="3">Reactive oxygen species modulator 1</fullName>
    </recommendedName>
    <alternativeName>
        <fullName evidence="9">Protein MGR2 homolog</fullName>
    </alternativeName>
</protein>
<sequence>MPAVPPGYQVVQQGRKGPSCFDKLKLGFAMGCVIGGSTGFLIGSFTSLRMGLRGRELFRQIGKVAAQMGGSFGVFMTVAQGIRC</sequence>
<evidence type="ECO:0000256" key="3">
    <source>
        <dbReference type="ARBA" id="ARBA00016275"/>
    </source>
</evidence>
<dbReference type="GO" id="GO:0005744">
    <property type="term" value="C:TIM23 mitochondrial import inner membrane translocase complex"/>
    <property type="evidence" value="ECO:0007669"/>
    <property type="project" value="TreeGrafter"/>
</dbReference>
<keyword evidence="11" id="KW-1185">Reference proteome</keyword>
<reference evidence="12" key="2">
    <citation type="submission" date="2016-06" db="UniProtKB">
        <authorList>
            <consortium name="WormBaseParasite"/>
        </authorList>
    </citation>
    <scope>IDENTIFICATION</scope>
</reference>
<evidence type="ECO:0000256" key="7">
    <source>
        <dbReference type="ARBA" id="ARBA00025225"/>
    </source>
</evidence>
<evidence type="ECO:0000256" key="9">
    <source>
        <dbReference type="ARBA" id="ARBA00032686"/>
    </source>
</evidence>
<evidence type="ECO:0000256" key="5">
    <source>
        <dbReference type="ARBA" id="ARBA00022989"/>
    </source>
</evidence>
<dbReference type="Proteomes" id="UP000050741">
    <property type="component" value="Unassembled WGS sequence"/>
</dbReference>
<evidence type="ECO:0000256" key="4">
    <source>
        <dbReference type="ARBA" id="ARBA00022692"/>
    </source>
</evidence>
<keyword evidence="6 10" id="KW-0472">Membrane</keyword>
<evidence type="ECO:0000256" key="10">
    <source>
        <dbReference type="SAM" id="Phobius"/>
    </source>
</evidence>
<organism evidence="11 12">
    <name type="scientific">Globodera pallida</name>
    <name type="common">Potato cyst nematode worm</name>
    <name type="synonym">Heterodera pallida</name>
    <dbReference type="NCBI Taxonomy" id="36090"/>
    <lineage>
        <taxon>Eukaryota</taxon>
        <taxon>Metazoa</taxon>
        <taxon>Ecdysozoa</taxon>
        <taxon>Nematoda</taxon>
        <taxon>Chromadorea</taxon>
        <taxon>Rhabditida</taxon>
        <taxon>Tylenchina</taxon>
        <taxon>Tylenchomorpha</taxon>
        <taxon>Tylenchoidea</taxon>
        <taxon>Heteroderidae</taxon>
        <taxon>Heteroderinae</taxon>
        <taxon>Globodera</taxon>
    </lineage>
</organism>
<evidence type="ECO:0000256" key="6">
    <source>
        <dbReference type="ARBA" id="ARBA00023136"/>
    </source>
</evidence>
<reference evidence="11" key="1">
    <citation type="submission" date="2014-05" db="EMBL/GenBank/DDBJ databases">
        <title>The genome and life-stage specific transcriptomes of Globodera pallida elucidate key aspects of plant parasitism by a cyst nematode.</title>
        <authorList>
            <person name="Cotton J.A."/>
            <person name="Lilley C.J."/>
            <person name="Jones L.M."/>
            <person name="Kikuchi T."/>
            <person name="Reid A.J."/>
            <person name="Thorpe P."/>
            <person name="Tsai I.J."/>
            <person name="Beasley H."/>
            <person name="Blok V."/>
            <person name="Cock P.J.A."/>
            <person name="Van den Akker S.E."/>
            <person name="Holroyd N."/>
            <person name="Hunt M."/>
            <person name="Mantelin S."/>
            <person name="Naghra H."/>
            <person name="Pain A."/>
            <person name="Palomares-Rius J.E."/>
            <person name="Zarowiecki M."/>
            <person name="Berriman M."/>
            <person name="Jones J.T."/>
            <person name="Urwin P.E."/>
        </authorList>
    </citation>
    <scope>NUCLEOTIDE SEQUENCE [LARGE SCALE GENOMIC DNA]</scope>
    <source>
        <strain evidence="11">Lindley</strain>
    </source>
</reference>
<accession>A0A183C0N8</accession>
<dbReference type="GO" id="GO:0030150">
    <property type="term" value="P:protein import into mitochondrial matrix"/>
    <property type="evidence" value="ECO:0007669"/>
    <property type="project" value="TreeGrafter"/>
</dbReference>
<evidence type="ECO:0000256" key="1">
    <source>
        <dbReference type="ARBA" id="ARBA00004370"/>
    </source>
</evidence>
<keyword evidence="5 10" id="KW-1133">Transmembrane helix</keyword>
<evidence type="ECO:0000256" key="8">
    <source>
        <dbReference type="ARBA" id="ARBA00025243"/>
    </source>
</evidence>
<comment type="subcellular location">
    <subcellularLocation>
        <location evidence="1">Membrane</location>
    </subcellularLocation>
</comment>
<dbReference type="AlphaFoldDB" id="A0A183C0N8"/>
<feature type="transmembrane region" description="Helical" evidence="10">
    <location>
        <begin position="26"/>
        <end position="48"/>
    </location>
</feature>
<evidence type="ECO:0000256" key="2">
    <source>
        <dbReference type="ARBA" id="ARBA00007839"/>
    </source>
</evidence>
<dbReference type="SMART" id="SM01378">
    <property type="entry name" value="Romo1"/>
    <property type="match status" value="1"/>
</dbReference>
<proteinExistence type="inferred from homology"/>
<dbReference type="PANTHER" id="PTHR28525:SF1">
    <property type="entry name" value="REACTIVE OXYGEN SPECIES MODULATOR 1"/>
    <property type="match status" value="1"/>
</dbReference>
<dbReference type="WBParaSite" id="GPLIN_000643100">
    <property type="protein sequence ID" value="GPLIN_000643100"/>
    <property type="gene ID" value="GPLIN_000643100"/>
</dbReference>
<dbReference type="InterPro" id="IPR018450">
    <property type="entry name" value="Romo1/Mgr2"/>
</dbReference>
<evidence type="ECO:0000313" key="11">
    <source>
        <dbReference type="Proteomes" id="UP000050741"/>
    </source>
</evidence>
<dbReference type="GO" id="GO:0045039">
    <property type="term" value="P:protein insertion into mitochondrial inner membrane"/>
    <property type="evidence" value="ECO:0007669"/>
    <property type="project" value="TreeGrafter"/>
</dbReference>
<dbReference type="Pfam" id="PF10247">
    <property type="entry name" value="Romo1"/>
    <property type="match status" value="1"/>
</dbReference>
<comment type="similarity">
    <text evidence="2">Belongs to the MGR2 family.</text>
</comment>
<comment type="function">
    <text evidence="8">Induces production of reactive oxygen species (ROS) which are necessary for cell proliferation. May play a role in inducing oxidative DNA damage and replicative senescence. May play a role in the coordination of mitochondrial morphology and cell proliferation.</text>
</comment>
<comment type="function">
    <text evidence="7">Has antibacterial activity against a variety of bacteria including S.aureus, P.aeruginosa and M.tuberculosis. Acts by inducing bacterial membrane breakage.</text>
</comment>
<keyword evidence="4 10" id="KW-0812">Transmembrane</keyword>